<evidence type="ECO:0000313" key="1">
    <source>
        <dbReference type="EMBL" id="SHE98705.1"/>
    </source>
</evidence>
<dbReference type="Proteomes" id="UP000184501">
    <property type="component" value="Unassembled WGS sequence"/>
</dbReference>
<organism evidence="1 2">
    <name type="scientific">Streptoalloteichus hindustanus</name>
    <dbReference type="NCBI Taxonomy" id="2017"/>
    <lineage>
        <taxon>Bacteria</taxon>
        <taxon>Bacillati</taxon>
        <taxon>Actinomycetota</taxon>
        <taxon>Actinomycetes</taxon>
        <taxon>Pseudonocardiales</taxon>
        <taxon>Pseudonocardiaceae</taxon>
        <taxon>Streptoalloteichus</taxon>
    </lineage>
</organism>
<keyword evidence="2" id="KW-1185">Reference proteome</keyword>
<dbReference type="SUPFAM" id="SSF102405">
    <property type="entry name" value="MCP/YpsA-like"/>
    <property type="match status" value="1"/>
</dbReference>
<dbReference type="EMBL" id="FQVN01000002">
    <property type="protein sequence ID" value="SHE98705.1"/>
    <property type="molecule type" value="Genomic_DNA"/>
</dbReference>
<gene>
    <name evidence="1" type="ORF">SAMN05444320_102175</name>
</gene>
<dbReference type="OrthoDB" id="3231229at2"/>
<dbReference type="AlphaFoldDB" id="A0A1M4XZ38"/>
<accession>A0A1M4XZ38</accession>
<proteinExistence type="predicted"/>
<dbReference type="Gene3D" id="3.40.50.450">
    <property type="match status" value="1"/>
</dbReference>
<protein>
    <submittedName>
        <fullName evidence="1">Uncharacterized protein</fullName>
    </submittedName>
</protein>
<dbReference type="RefSeq" id="WP_073480476.1">
    <property type="nucleotide sequence ID" value="NZ_FQVN01000002.1"/>
</dbReference>
<sequence>MRVGITGHSNLTTPSLPLVGRGIRAALPPEPGLTGVSCLAPGADQVFARIVLDLGGRLEVVLPAADYRERLRPPQRPEFDALLDAASSVRVLPFPRSERRAYAAASQEVIASVDRMVAVWDGRPADGAGGTADVVASARRHGVPVQVVWPSGAERG</sequence>
<dbReference type="STRING" id="2017.SAMN05444320_102175"/>
<evidence type="ECO:0000313" key="2">
    <source>
        <dbReference type="Proteomes" id="UP000184501"/>
    </source>
</evidence>
<name>A0A1M4XZ38_STRHI</name>
<reference evidence="1 2" key="1">
    <citation type="submission" date="2016-11" db="EMBL/GenBank/DDBJ databases">
        <authorList>
            <person name="Jaros S."/>
            <person name="Januszkiewicz K."/>
            <person name="Wedrychowicz H."/>
        </authorList>
    </citation>
    <scope>NUCLEOTIDE SEQUENCE [LARGE SCALE GENOMIC DNA]</scope>
    <source>
        <strain evidence="1 2">DSM 44523</strain>
    </source>
</reference>